<comment type="caution">
    <text evidence="5">The sequence shown here is derived from an EMBL/GenBank/DDBJ whole genome shotgun (WGS) entry which is preliminary data.</text>
</comment>
<feature type="compositionally biased region" description="Acidic residues" evidence="4">
    <location>
        <begin position="126"/>
        <end position="139"/>
    </location>
</feature>
<sequence length="203" mass="21945">MAAKEQLKNIWTAAGNGDINRVTELLDSGVDPNIQDDFGYTPIAAAVSYNFLSIVNLLLSRGAYVNIVDIEGDTPLFVAETVEAVQLLLEYGADPKHINYEGRTAASVAYEEGWYEVAALLREVTGEAEPEDVDEEDGDYSFPEVESSDNPEFAEKFDRLMRASEEDGINRDDELGGLVAGLALGEFGRGVPMGKEGPGDGSM</sequence>
<organism evidence="5 6">
    <name type="scientific">Jimgerdemannia flammicorona</name>
    <dbReference type="NCBI Taxonomy" id="994334"/>
    <lineage>
        <taxon>Eukaryota</taxon>
        <taxon>Fungi</taxon>
        <taxon>Fungi incertae sedis</taxon>
        <taxon>Mucoromycota</taxon>
        <taxon>Mucoromycotina</taxon>
        <taxon>Endogonomycetes</taxon>
        <taxon>Endogonales</taxon>
        <taxon>Endogonaceae</taxon>
        <taxon>Jimgerdemannia</taxon>
    </lineage>
</organism>
<evidence type="ECO:0000256" key="1">
    <source>
        <dbReference type="ARBA" id="ARBA00022737"/>
    </source>
</evidence>
<feature type="region of interest" description="Disordered" evidence="4">
    <location>
        <begin position="126"/>
        <end position="151"/>
    </location>
</feature>
<evidence type="ECO:0000256" key="2">
    <source>
        <dbReference type="ARBA" id="ARBA00023043"/>
    </source>
</evidence>
<proteinExistence type="predicted"/>
<dbReference type="PANTHER" id="PTHR24171">
    <property type="entry name" value="ANKYRIN REPEAT DOMAIN-CONTAINING PROTEIN 39-RELATED"/>
    <property type="match status" value="1"/>
</dbReference>
<dbReference type="InterPro" id="IPR036770">
    <property type="entry name" value="Ankyrin_rpt-contain_sf"/>
</dbReference>
<dbReference type="AlphaFoldDB" id="A0A433A1S6"/>
<feature type="repeat" description="ANK" evidence="3">
    <location>
        <begin position="38"/>
        <end position="70"/>
    </location>
</feature>
<dbReference type="PROSITE" id="PS50088">
    <property type="entry name" value="ANK_REPEAT"/>
    <property type="match status" value="1"/>
</dbReference>
<accession>A0A433A1S6</accession>
<dbReference type="PROSITE" id="PS50297">
    <property type="entry name" value="ANK_REP_REGION"/>
    <property type="match status" value="1"/>
</dbReference>
<dbReference type="OrthoDB" id="19174at2759"/>
<dbReference type="InterPro" id="IPR002110">
    <property type="entry name" value="Ankyrin_rpt"/>
</dbReference>
<dbReference type="SUPFAM" id="SSF48403">
    <property type="entry name" value="Ankyrin repeat"/>
    <property type="match status" value="1"/>
</dbReference>
<keyword evidence="6" id="KW-1185">Reference proteome</keyword>
<protein>
    <submittedName>
        <fullName evidence="5">Ankyrin repeat-containing domain protein</fullName>
    </submittedName>
</protein>
<keyword evidence="2 3" id="KW-0040">ANK repeat</keyword>
<name>A0A433A1S6_9FUNG</name>
<dbReference type="Proteomes" id="UP000268093">
    <property type="component" value="Unassembled WGS sequence"/>
</dbReference>
<dbReference type="Pfam" id="PF12796">
    <property type="entry name" value="Ank_2"/>
    <property type="match status" value="1"/>
</dbReference>
<evidence type="ECO:0000313" key="5">
    <source>
        <dbReference type="EMBL" id="RUO96650.1"/>
    </source>
</evidence>
<keyword evidence="1" id="KW-0677">Repeat</keyword>
<evidence type="ECO:0000313" key="6">
    <source>
        <dbReference type="Proteomes" id="UP000268093"/>
    </source>
</evidence>
<gene>
    <name evidence="5" type="ORF">BC936DRAFT_141673</name>
</gene>
<evidence type="ECO:0000256" key="4">
    <source>
        <dbReference type="SAM" id="MobiDB-lite"/>
    </source>
</evidence>
<evidence type="ECO:0000256" key="3">
    <source>
        <dbReference type="PROSITE-ProRule" id="PRU00023"/>
    </source>
</evidence>
<reference evidence="5 6" key="1">
    <citation type="journal article" date="2018" name="New Phytol.">
        <title>Phylogenomics of Endogonaceae and evolution of mycorrhizas within Mucoromycota.</title>
        <authorList>
            <person name="Chang Y."/>
            <person name="Desiro A."/>
            <person name="Na H."/>
            <person name="Sandor L."/>
            <person name="Lipzen A."/>
            <person name="Clum A."/>
            <person name="Barry K."/>
            <person name="Grigoriev I.V."/>
            <person name="Martin F.M."/>
            <person name="Stajich J.E."/>
            <person name="Smith M.E."/>
            <person name="Bonito G."/>
            <person name="Spatafora J.W."/>
        </authorList>
    </citation>
    <scope>NUCLEOTIDE SEQUENCE [LARGE SCALE GENOMIC DNA]</scope>
    <source>
        <strain evidence="5 6">GMNB39</strain>
    </source>
</reference>
<dbReference type="SMART" id="SM00248">
    <property type="entry name" value="ANK"/>
    <property type="match status" value="3"/>
</dbReference>
<dbReference type="Gene3D" id="1.25.40.20">
    <property type="entry name" value="Ankyrin repeat-containing domain"/>
    <property type="match status" value="1"/>
</dbReference>
<dbReference type="EMBL" id="RBNI01020265">
    <property type="protein sequence ID" value="RUO96650.1"/>
    <property type="molecule type" value="Genomic_DNA"/>
</dbReference>